<evidence type="ECO:0000259" key="6">
    <source>
        <dbReference type="PROSITE" id="PS50850"/>
    </source>
</evidence>
<dbReference type="InterPro" id="IPR020846">
    <property type="entry name" value="MFS_dom"/>
</dbReference>
<comment type="caution">
    <text evidence="7">The sequence shown here is derived from an EMBL/GenBank/DDBJ whole genome shotgun (WGS) entry which is preliminary data.</text>
</comment>
<dbReference type="GeneID" id="57094460"/>
<feature type="transmembrane region" description="Helical" evidence="5">
    <location>
        <begin position="254"/>
        <end position="275"/>
    </location>
</feature>
<dbReference type="PANTHER" id="PTHR23539:SF1">
    <property type="entry name" value="MAJOR FACILITATOR SUPERFAMILY (MFS) PROFILE DOMAIN-CONTAINING PROTEIN"/>
    <property type="match status" value="1"/>
</dbReference>
<dbReference type="GO" id="GO:0022857">
    <property type="term" value="F:transmembrane transporter activity"/>
    <property type="evidence" value="ECO:0007669"/>
    <property type="project" value="InterPro"/>
</dbReference>
<feature type="transmembrane region" description="Helical" evidence="5">
    <location>
        <begin position="168"/>
        <end position="186"/>
    </location>
</feature>
<sequence length="416" mass="43868">MVTRLKSRRQSLFALDWLNVFLADIQGGVGPFLVVYLTSSLHWNPAQVGLVMTISGLAGVIAQTPAGALIDRVKQKRSLIVVGAVLIAISSIFIAIIPSFPIILTAQSLTAIAGAFFGPTIAAISLGLVGRQGIERRIGRNQTLSSAGNVVAALLAGLIGQFVGQAGIFYFIALMSLAVITCTLRIRKQDIDYRLARGGDDGDRQVHVSNITKMLSDRRLLIFAMCAILFHFANAAMLPLVGEVLAHHKGGSPPLFMSACIITAQLVMVPLGILVGQRASRSKRKPIFLLAFLVLPIRGVLYTLSDNPFFLVSVQLLDGIGAGIFGVMQLLVIADLTKGTGHFNLAQGAIGAAVGIGASLSNSLAGFVAKEAGYNVSFLSMAAIAAAALAFFWFLMPETKSTPHSGSSRELAGVGE</sequence>
<dbReference type="InterPro" id="IPR036259">
    <property type="entry name" value="MFS_trans_sf"/>
</dbReference>
<dbReference type="Proteomes" id="UP000222310">
    <property type="component" value="Unassembled WGS sequence"/>
</dbReference>
<dbReference type="Pfam" id="PF07690">
    <property type="entry name" value="MFS_1"/>
    <property type="match status" value="1"/>
</dbReference>
<feature type="transmembrane region" description="Helical" evidence="5">
    <location>
        <begin position="287"/>
        <end position="304"/>
    </location>
</feature>
<feature type="transmembrane region" description="Helical" evidence="5">
    <location>
        <begin position="142"/>
        <end position="162"/>
    </location>
</feature>
<comment type="subcellular location">
    <subcellularLocation>
        <location evidence="1">Cell membrane</location>
        <topology evidence="1">Multi-pass membrane protein</topology>
    </subcellularLocation>
</comment>
<evidence type="ECO:0000256" key="3">
    <source>
        <dbReference type="ARBA" id="ARBA00022989"/>
    </source>
</evidence>
<evidence type="ECO:0000313" key="7">
    <source>
        <dbReference type="EMBL" id="PHK04313.1"/>
    </source>
</evidence>
<dbReference type="PROSITE" id="PS50850">
    <property type="entry name" value="MFS"/>
    <property type="match status" value="1"/>
</dbReference>
<keyword evidence="3 5" id="KW-1133">Transmembrane helix</keyword>
<dbReference type="EMBL" id="LAHD01000027">
    <property type="protein sequence ID" value="PHK04313.1"/>
    <property type="molecule type" value="Genomic_DNA"/>
</dbReference>
<feature type="transmembrane region" description="Helical" evidence="5">
    <location>
        <begin position="345"/>
        <end position="368"/>
    </location>
</feature>
<proteinExistence type="predicted"/>
<dbReference type="RefSeq" id="WP_099069059.1">
    <property type="nucleotide sequence ID" value="NZ_LAHD01000027.1"/>
</dbReference>
<evidence type="ECO:0000256" key="5">
    <source>
        <dbReference type="SAM" id="Phobius"/>
    </source>
</evidence>
<feature type="transmembrane region" description="Helical" evidence="5">
    <location>
        <begin position="12"/>
        <end position="36"/>
    </location>
</feature>
<gene>
    <name evidence="7" type="ORF">VF08_11995</name>
</gene>
<evidence type="ECO:0000256" key="1">
    <source>
        <dbReference type="ARBA" id="ARBA00004651"/>
    </source>
</evidence>
<protein>
    <submittedName>
        <fullName evidence="7">MFS transporter</fullName>
    </submittedName>
</protein>
<dbReference type="Gene3D" id="1.20.1250.20">
    <property type="entry name" value="MFS general substrate transporter like domains"/>
    <property type="match status" value="2"/>
</dbReference>
<feature type="transmembrane region" description="Helical" evidence="5">
    <location>
        <begin position="374"/>
        <end position="395"/>
    </location>
</feature>
<feature type="transmembrane region" description="Helical" evidence="5">
    <location>
        <begin position="48"/>
        <end position="70"/>
    </location>
</feature>
<reference evidence="7 8" key="1">
    <citation type="submission" date="2015-02" db="EMBL/GenBank/DDBJ databases">
        <title>Nostoc linckia genome annotation.</title>
        <authorList>
            <person name="Zhou Z."/>
        </authorList>
    </citation>
    <scope>NUCLEOTIDE SEQUENCE [LARGE SCALE GENOMIC DNA]</scope>
    <source>
        <strain evidence="8">z8</strain>
    </source>
</reference>
<evidence type="ECO:0000256" key="2">
    <source>
        <dbReference type="ARBA" id="ARBA00022692"/>
    </source>
</evidence>
<keyword evidence="2 5" id="KW-0812">Transmembrane</keyword>
<feature type="transmembrane region" description="Helical" evidence="5">
    <location>
        <begin position="220"/>
        <end position="242"/>
    </location>
</feature>
<dbReference type="SUPFAM" id="SSF103473">
    <property type="entry name" value="MFS general substrate transporter"/>
    <property type="match status" value="1"/>
</dbReference>
<feature type="transmembrane region" description="Helical" evidence="5">
    <location>
        <begin position="109"/>
        <end position="130"/>
    </location>
</feature>
<dbReference type="PANTHER" id="PTHR23539">
    <property type="entry name" value="MFS TRANSPORTER"/>
    <property type="match status" value="1"/>
</dbReference>
<feature type="domain" description="Major facilitator superfamily (MFS) profile" evidence="6">
    <location>
        <begin position="12"/>
        <end position="400"/>
    </location>
</feature>
<accession>A0A9Q5ZD23</accession>
<feature type="transmembrane region" description="Helical" evidence="5">
    <location>
        <begin position="79"/>
        <end position="103"/>
    </location>
</feature>
<dbReference type="AlphaFoldDB" id="A0A9Q5ZD23"/>
<keyword evidence="4 5" id="KW-0472">Membrane</keyword>
<evidence type="ECO:0000313" key="8">
    <source>
        <dbReference type="Proteomes" id="UP000222310"/>
    </source>
</evidence>
<organism evidence="7 8">
    <name type="scientific">Nostoc linckia z8</name>
    <dbReference type="NCBI Taxonomy" id="1628746"/>
    <lineage>
        <taxon>Bacteria</taxon>
        <taxon>Bacillati</taxon>
        <taxon>Cyanobacteriota</taxon>
        <taxon>Cyanophyceae</taxon>
        <taxon>Nostocales</taxon>
        <taxon>Nostocaceae</taxon>
        <taxon>Nostoc</taxon>
    </lineage>
</organism>
<name>A0A9Q5ZD23_NOSLI</name>
<dbReference type="GO" id="GO:0005886">
    <property type="term" value="C:plasma membrane"/>
    <property type="evidence" value="ECO:0007669"/>
    <property type="project" value="UniProtKB-SubCell"/>
</dbReference>
<dbReference type="InterPro" id="IPR011701">
    <property type="entry name" value="MFS"/>
</dbReference>
<evidence type="ECO:0000256" key="4">
    <source>
        <dbReference type="ARBA" id="ARBA00023136"/>
    </source>
</evidence>